<protein>
    <submittedName>
        <fullName evidence="1">Uncharacterized protein</fullName>
    </submittedName>
</protein>
<dbReference type="AlphaFoldDB" id="A0A5C3QPN2"/>
<name>A0A5C3QPN2_9AGAR</name>
<accession>A0A5C3QPN2</accession>
<organism evidence="1 2">
    <name type="scientific">Pterulicium gracile</name>
    <dbReference type="NCBI Taxonomy" id="1884261"/>
    <lineage>
        <taxon>Eukaryota</taxon>
        <taxon>Fungi</taxon>
        <taxon>Dikarya</taxon>
        <taxon>Basidiomycota</taxon>
        <taxon>Agaricomycotina</taxon>
        <taxon>Agaricomycetes</taxon>
        <taxon>Agaricomycetidae</taxon>
        <taxon>Agaricales</taxon>
        <taxon>Pleurotineae</taxon>
        <taxon>Pterulaceae</taxon>
        <taxon>Pterulicium</taxon>
    </lineage>
</organism>
<evidence type="ECO:0000313" key="1">
    <source>
        <dbReference type="EMBL" id="TFL02269.1"/>
    </source>
</evidence>
<dbReference type="Proteomes" id="UP000305067">
    <property type="component" value="Unassembled WGS sequence"/>
</dbReference>
<gene>
    <name evidence="1" type="ORF">BDV98DRAFT_566986</name>
</gene>
<reference evidence="1 2" key="1">
    <citation type="journal article" date="2019" name="Nat. Ecol. Evol.">
        <title>Megaphylogeny resolves global patterns of mushroom evolution.</title>
        <authorList>
            <person name="Varga T."/>
            <person name="Krizsan K."/>
            <person name="Foldi C."/>
            <person name="Dima B."/>
            <person name="Sanchez-Garcia M."/>
            <person name="Sanchez-Ramirez S."/>
            <person name="Szollosi G.J."/>
            <person name="Szarkandi J.G."/>
            <person name="Papp V."/>
            <person name="Albert L."/>
            <person name="Andreopoulos W."/>
            <person name="Angelini C."/>
            <person name="Antonin V."/>
            <person name="Barry K.W."/>
            <person name="Bougher N.L."/>
            <person name="Buchanan P."/>
            <person name="Buyck B."/>
            <person name="Bense V."/>
            <person name="Catcheside P."/>
            <person name="Chovatia M."/>
            <person name="Cooper J."/>
            <person name="Damon W."/>
            <person name="Desjardin D."/>
            <person name="Finy P."/>
            <person name="Geml J."/>
            <person name="Haridas S."/>
            <person name="Hughes K."/>
            <person name="Justo A."/>
            <person name="Karasinski D."/>
            <person name="Kautmanova I."/>
            <person name="Kiss B."/>
            <person name="Kocsube S."/>
            <person name="Kotiranta H."/>
            <person name="LaButti K.M."/>
            <person name="Lechner B.E."/>
            <person name="Liimatainen K."/>
            <person name="Lipzen A."/>
            <person name="Lukacs Z."/>
            <person name="Mihaltcheva S."/>
            <person name="Morgado L.N."/>
            <person name="Niskanen T."/>
            <person name="Noordeloos M.E."/>
            <person name="Ohm R.A."/>
            <person name="Ortiz-Santana B."/>
            <person name="Ovrebo C."/>
            <person name="Racz N."/>
            <person name="Riley R."/>
            <person name="Savchenko A."/>
            <person name="Shiryaev A."/>
            <person name="Soop K."/>
            <person name="Spirin V."/>
            <person name="Szebenyi C."/>
            <person name="Tomsovsky M."/>
            <person name="Tulloss R.E."/>
            <person name="Uehling J."/>
            <person name="Grigoriev I.V."/>
            <person name="Vagvolgyi C."/>
            <person name="Papp T."/>
            <person name="Martin F.M."/>
            <person name="Miettinen O."/>
            <person name="Hibbett D.S."/>
            <person name="Nagy L.G."/>
        </authorList>
    </citation>
    <scope>NUCLEOTIDE SEQUENCE [LARGE SCALE GENOMIC DNA]</scope>
    <source>
        <strain evidence="1 2">CBS 309.79</strain>
    </source>
</reference>
<proteinExistence type="predicted"/>
<dbReference type="EMBL" id="ML178823">
    <property type="protein sequence ID" value="TFL02269.1"/>
    <property type="molecule type" value="Genomic_DNA"/>
</dbReference>
<keyword evidence="2" id="KW-1185">Reference proteome</keyword>
<evidence type="ECO:0000313" key="2">
    <source>
        <dbReference type="Proteomes" id="UP000305067"/>
    </source>
</evidence>
<sequence length="210" mass="23029">MMAMMALGMGAGMPGIGTGDGGASGALRTRRRRRLTTRSPTMCRALQTMALESLSWIHTTDAPCYRTFGSAADADDSVRRSIREMLAIRLSFLTTLELTLSPDYHIPGRRTGPPATLDHLWKAFNRVRHAGTVRGLKVTFQPGSGTAELGILDSCPLLDRLEMHLIGMFLDPTTLFVNSRISTRNGFCSISGWSCDLRRLTSNTDTVVYC</sequence>